<evidence type="ECO:0000256" key="1">
    <source>
        <dbReference type="ARBA" id="ARBA00022737"/>
    </source>
</evidence>
<reference evidence="3 4" key="1">
    <citation type="journal article" date="2020" name="IScience">
        <title>Genome Sequencing of the Endangered Kingdonia uniflora (Circaeasteraceae, Ranunculales) Reveals Potential Mechanisms of Evolutionary Specialization.</title>
        <authorList>
            <person name="Sun Y."/>
            <person name="Deng T."/>
            <person name="Zhang A."/>
            <person name="Moore M.J."/>
            <person name="Landis J.B."/>
            <person name="Lin N."/>
            <person name="Zhang H."/>
            <person name="Zhang X."/>
            <person name="Huang J."/>
            <person name="Zhang X."/>
            <person name="Sun H."/>
            <person name="Wang H."/>
        </authorList>
    </citation>
    <scope>NUCLEOTIDE SEQUENCE [LARGE SCALE GENOMIC DNA]</scope>
    <source>
        <strain evidence="3">TB1705</strain>
        <tissue evidence="3">Leaf</tissue>
    </source>
</reference>
<dbReference type="Proteomes" id="UP000541444">
    <property type="component" value="Unassembled WGS sequence"/>
</dbReference>
<dbReference type="OrthoDB" id="185373at2759"/>
<protein>
    <recommendedName>
        <fullName evidence="5">Pentatricopeptide repeat-containing protein</fullName>
    </recommendedName>
</protein>
<dbReference type="Pfam" id="PF13041">
    <property type="entry name" value="PPR_2"/>
    <property type="match status" value="1"/>
</dbReference>
<sequence>MVNSGVSPEIVTFNIVIDALCKDGGQKGTNSLGVDVYKRCKSRCGNLQFLIDGLCNSGQWEEATKLFREMMGRGISPDVCTFNILIDAICKEGMVKRHMLFDLMIERGVEPDTIPTAL</sequence>
<dbReference type="PROSITE" id="PS51375">
    <property type="entry name" value="PPR"/>
    <property type="match status" value="2"/>
</dbReference>
<keyword evidence="1" id="KW-0677">Repeat</keyword>
<evidence type="ECO:0000313" key="3">
    <source>
        <dbReference type="EMBL" id="KAF6157771.1"/>
    </source>
</evidence>
<feature type="repeat" description="PPR" evidence="2">
    <location>
        <begin position="78"/>
        <end position="111"/>
    </location>
</feature>
<organism evidence="3 4">
    <name type="scientific">Kingdonia uniflora</name>
    <dbReference type="NCBI Taxonomy" id="39325"/>
    <lineage>
        <taxon>Eukaryota</taxon>
        <taxon>Viridiplantae</taxon>
        <taxon>Streptophyta</taxon>
        <taxon>Embryophyta</taxon>
        <taxon>Tracheophyta</taxon>
        <taxon>Spermatophyta</taxon>
        <taxon>Magnoliopsida</taxon>
        <taxon>Ranunculales</taxon>
        <taxon>Circaeasteraceae</taxon>
        <taxon>Kingdonia</taxon>
    </lineage>
</organism>
<proteinExistence type="predicted"/>
<comment type="caution">
    <text evidence="3">The sequence shown here is derived from an EMBL/GenBank/DDBJ whole genome shotgun (WGS) entry which is preliminary data.</text>
</comment>
<dbReference type="PANTHER" id="PTHR45613">
    <property type="entry name" value="PENTATRICOPEPTIDE REPEAT-CONTAINING PROTEIN"/>
    <property type="match status" value="1"/>
</dbReference>
<dbReference type="InterPro" id="IPR002885">
    <property type="entry name" value="PPR_rpt"/>
</dbReference>
<name>A0A7J7MS76_9MAGN</name>
<dbReference type="NCBIfam" id="TIGR00756">
    <property type="entry name" value="PPR"/>
    <property type="match status" value="2"/>
</dbReference>
<dbReference type="Pfam" id="PF12854">
    <property type="entry name" value="PPR_1"/>
    <property type="match status" value="1"/>
</dbReference>
<feature type="repeat" description="PPR" evidence="2">
    <location>
        <begin position="43"/>
        <end position="77"/>
    </location>
</feature>
<evidence type="ECO:0008006" key="5">
    <source>
        <dbReference type="Google" id="ProtNLM"/>
    </source>
</evidence>
<gene>
    <name evidence="3" type="ORF">GIB67_017301</name>
</gene>
<accession>A0A7J7MS76</accession>
<dbReference type="AlphaFoldDB" id="A0A7J7MS76"/>
<evidence type="ECO:0000256" key="2">
    <source>
        <dbReference type="PROSITE-ProRule" id="PRU00708"/>
    </source>
</evidence>
<dbReference type="EMBL" id="JACGCM010001263">
    <property type="protein sequence ID" value="KAF6157771.1"/>
    <property type="molecule type" value="Genomic_DNA"/>
</dbReference>
<dbReference type="InterPro" id="IPR011990">
    <property type="entry name" value="TPR-like_helical_dom_sf"/>
</dbReference>
<keyword evidence="4" id="KW-1185">Reference proteome</keyword>
<dbReference type="Gene3D" id="1.25.40.10">
    <property type="entry name" value="Tetratricopeptide repeat domain"/>
    <property type="match status" value="1"/>
</dbReference>
<evidence type="ECO:0000313" key="4">
    <source>
        <dbReference type="Proteomes" id="UP000541444"/>
    </source>
</evidence>
<dbReference type="PANTHER" id="PTHR45613:SF207">
    <property type="entry name" value="OS08G0300700 PROTEIN"/>
    <property type="match status" value="1"/>
</dbReference>